<dbReference type="PANTHER" id="PTHR48098">
    <property type="entry name" value="ENTEROCHELIN ESTERASE-RELATED"/>
    <property type="match status" value="1"/>
</dbReference>
<dbReference type="SUPFAM" id="SSF53474">
    <property type="entry name" value="alpha/beta-Hydrolases"/>
    <property type="match status" value="1"/>
</dbReference>
<dbReference type="PANTHER" id="PTHR48098:SF3">
    <property type="entry name" value="IRON(III) ENTEROBACTIN ESTERASE"/>
    <property type="match status" value="1"/>
</dbReference>
<name>A0A1W7AAB3_9STAP</name>
<evidence type="ECO:0000313" key="2">
    <source>
        <dbReference type="Proteomes" id="UP000194154"/>
    </source>
</evidence>
<sequence length="225" mass="25826">MKPVLVQPVEIHSAVLDRSVKLGIYQPDDIESPKVIIAFDGQDLAQMAQLHKQYEALNMHQHIIVFVHYPNVKVRAEEYHPHGDKRNQMMTFIHDELLDYLQTHYNINSDDILFIGDSLAASIALMLTIQYSAFNKAALFSPMLTDELIAAAVQTDADYYIAVGDEEYDFTLKDGTSADFLTPIQKLHDALNQNGKPHYYKELPGSHNWKTWKPEIENVLNYYFL</sequence>
<protein>
    <submittedName>
        <fullName evidence="1">Esterase</fullName>
    </submittedName>
</protein>
<gene>
    <name evidence="1" type="ORF">MCCS_08510</name>
</gene>
<dbReference type="Proteomes" id="UP000194154">
    <property type="component" value="Chromosome"/>
</dbReference>
<keyword evidence="2" id="KW-1185">Reference proteome</keyword>
<organism evidence="1 2">
    <name type="scientific">Macrococcoides canis</name>
    <dbReference type="NCBI Taxonomy" id="1855823"/>
    <lineage>
        <taxon>Bacteria</taxon>
        <taxon>Bacillati</taxon>
        <taxon>Bacillota</taxon>
        <taxon>Bacilli</taxon>
        <taxon>Bacillales</taxon>
        <taxon>Staphylococcaceae</taxon>
        <taxon>Macrococcoides</taxon>
    </lineage>
</organism>
<evidence type="ECO:0000313" key="1">
    <source>
        <dbReference type="EMBL" id="ARQ06498.1"/>
    </source>
</evidence>
<reference evidence="1 2" key="1">
    <citation type="journal article" date="2017" name="Int. J. Syst. Evol. Microbiol.">
        <title>Macrococcus canis sp. nov., a skin bacterium associated with infections in dogs.</title>
        <authorList>
            <person name="Gobeli Brawand S."/>
            <person name="Cotting K."/>
            <person name="Gomez-Sanz E."/>
            <person name="Collaud A."/>
            <person name="Thomann A."/>
            <person name="Brodard I."/>
            <person name="Rodriguez-Campos S."/>
            <person name="Strauss C."/>
            <person name="Perreten V."/>
        </authorList>
    </citation>
    <scope>NUCLEOTIDE SEQUENCE [LARGE SCALE GENOMIC DNA]</scope>
    <source>
        <strain evidence="1 2">KM45013</strain>
    </source>
</reference>
<dbReference type="KEGG" id="mcak:MCCS_08510"/>
<dbReference type="GeneID" id="35294984"/>
<dbReference type="Gene3D" id="3.40.50.1820">
    <property type="entry name" value="alpha/beta hydrolase"/>
    <property type="match status" value="1"/>
</dbReference>
<dbReference type="InterPro" id="IPR000801">
    <property type="entry name" value="Esterase-like"/>
</dbReference>
<dbReference type="STRING" id="1855823.MCCS_08510"/>
<accession>A0A1W7AAB3</accession>
<dbReference type="Pfam" id="PF00756">
    <property type="entry name" value="Esterase"/>
    <property type="match status" value="1"/>
</dbReference>
<dbReference type="OrthoDB" id="9803578at2"/>
<proteinExistence type="predicted"/>
<dbReference type="InterPro" id="IPR050583">
    <property type="entry name" value="Mycobacterial_A85_antigen"/>
</dbReference>
<dbReference type="InterPro" id="IPR029058">
    <property type="entry name" value="AB_hydrolase_fold"/>
</dbReference>
<dbReference type="RefSeq" id="WP_086042162.1">
    <property type="nucleotide sequence ID" value="NZ_CBCRZA010000001.1"/>
</dbReference>
<dbReference type="AlphaFoldDB" id="A0A1W7AAB3"/>
<dbReference type="EMBL" id="CP021059">
    <property type="protein sequence ID" value="ARQ06498.1"/>
    <property type="molecule type" value="Genomic_DNA"/>
</dbReference>